<proteinExistence type="predicted"/>
<feature type="repeat" description="ANK" evidence="1">
    <location>
        <begin position="80"/>
        <end position="112"/>
    </location>
</feature>
<dbReference type="STRING" id="520822.A0A195BTG1"/>
<dbReference type="AlphaFoldDB" id="A0A195BTG1"/>
<evidence type="ECO:0000313" key="5">
    <source>
        <dbReference type="Proteomes" id="UP000078540"/>
    </source>
</evidence>
<organism evidence="4 5">
    <name type="scientific">Atta colombica</name>
    <dbReference type="NCBI Taxonomy" id="520822"/>
    <lineage>
        <taxon>Eukaryota</taxon>
        <taxon>Metazoa</taxon>
        <taxon>Ecdysozoa</taxon>
        <taxon>Arthropoda</taxon>
        <taxon>Hexapoda</taxon>
        <taxon>Insecta</taxon>
        <taxon>Pterygota</taxon>
        <taxon>Neoptera</taxon>
        <taxon>Endopterygota</taxon>
        <taxon>Hymenoptera</taxon>
        <taxon>Apocrita</taxon>
        <taxon>Aculeata</taxon>
        <taxon>Formicoidea</taxon>
        <taxon>Formicidae</taxon>
        <taxon>Myrmicinae</taxon>
        <taxon>Atta</taxon>
    </lineage>
</organism>
<dbReference type="Pfam" id="PF12796">
    <property type="entry name" value="Ank_2"/>
    <property type="match status" value="1"/>
</dbReference>
<dbReference type="Proteomes" id="UP000078540">
    <property type="component" value="Unassembled WGS sequence"/>
</dbReference>
<evidence type="ECO:0000256" key="2">
    <source>
        <dbReference type="SAM" id="MobiDB-lite"/>
    </source>
</evidence>
<dbReference type="PROSITE" id="PS50088">
    <property type="entry name" value="ANK_REPEAT"/>
    <property type="match status" value="1"/>
</dbReference>
<name>A0A195BTG1_9HYME</name>
<feature type="domain" description="SAM" evidence="3">
    <location>
        <begin position="385"/>
        <end position="443"/>
    </location>
</feature>
<dbReference type="PANTHER" id="PTHR24121">
    <property type="entry name" value="NO MECHANORECEPTOR POTENTIAL C, ISOFORM D-RELATED"/>
    <property type="match status" value="1"/>
</dbReference>
<dbReference type="InterPro" id="IPR013761">
    <property type="entry name" value="SAM/pointed_sf"/>
</dbReference>
<evidence type="ECO:0000259" key="3">
    <source>
        <dbReference type="PROSITE" id="PS50105"/>
    </source>
</evidence>
<feature type="compositionally biased region" description="Polar residues" evidence="2">
    <location>
        <begin position="291"/>
        <end position="301"/>
    </location>
</feature>
<dbReference type="PROSITE" id="PS50297">
    <property type="entry name" value="ANK_REP_REGION"/>
    <property type="match status" value="1"/>
</dbReference>
<dbReference type="SMART" id="SM00454">
    <property type="entry name" value="SAM"/>
    <property type="match status" value="1"/>
</dbReference>
<keyword evidence="1" id="KW-0040">ANK repeat</keyword>
<protein>
    <submittedName>
        <fullName evidence="4">Ankyrin-3</fullName>
    </submittedName>
</protein>
<accession>A0A195BTG1</accession>
<gene>
    <name evidence="4" type="ORF">ALC53_02033</name>
</gene>
<feature type="region of interest" description="Disordered" evidence="2">
    <location>
        <begin position="291"/>
        <end position="317"/>
    </location>
</feature>
<keyword evidence="5" id="KW-1185">Reference proteome</keyword>
<dbReference type="PANTHER" id="PTHR24121:SF23">
    <property type="entry name" value="NO MECHANORECEPTOR POTENTIAL C, ISOFORM H"/>
    <property type="match status" value="1"/>
</dbReference>
<sequence length="534" mass="60119">MQTSVMSRDMFKTYVSAYLSKRQHSISQLCGSSERYTLNAVNNYDENLLHISAANGCLGIVREILNQKENCRVIDRKNKFGWTPLMQAIRNGNIDTVKLLLERNSDVNQMTYLGMSVLGLAAAISKEMFETVYNACPDALANTANDDITPLCVAAMKNDKELFLRLLELGMPSSTTNGYTRIMMKHSTVPEIATLANEEMAIDDYWNDTSDNIEIISEKNINNTTEDRSISNDDENKGEKLKLHLLRFAVESDKQISRISPNLTYDVFTFPKADFEKDSLIKKSDVSLNENANDENNLKKSSATDEDELESSPTGFQRLQSVRPVDLDIKNLSCNFNVTLGFTPEFSPVKSPNVPPDVNEENVFGENTPTPPRCKTPPKGMLLNWPQTKMIMVLKRFGLSQHIPIFLEQEVDFDLFLTLMDNDLIEIGIEHEKDRRDLLEAIKECIILRNLLNLLVEHVGSIPKSKSSISVLHVRELLILGSDNRDRFVGISQESNVREGVLLLNLLDSVSYPVSRIENLSTFVNIGVQARTAA</sequence>
<dbReference type="InterPro" id="IPR036770">
    <property type="entry name" value="Ankyrin_rpt-contain_sf"/>
</dbReference>
<dbReference type="InterPro" id="IPR001660">
    <property type="entry name" value="SAM"/>
</dbReference>
<dbReference type="EMBL" id="KQ976417">
    <property type="protein sequence ID" value="KYM89721.1"/>
    <property type="molecule type" value="Genomic_DNA"/>
</dbReference>
<dbReference type="SUPFAM" id="SSF48403">
    <property type="entry name" value="Ankyrin repeat"/>
    <property type="match status" value="1"/>
</dbReference>
<dbReference type="PROSITE" id="PS50105">
    <property type="entry name" value="SAM_DOMAIN"/>
    <property type="match status" value="1"/>
</dbReference>
<dbReference type="Gene3D" id="1.25.40.20">
    <property type="entry name" value="Ankyrin repeat-containing domain"/>
    <property type="match status" value="1"/>
</dbReference>
<dbReference type="SMART" id="SM00248">
    <property type="entry name" value="ANK"/>
    <property type="match status" value="3"/>
</dbReference>
<evidence type="ECO:0000313" key="4">
    <source>
        <dbReference type="EMBL" id="KYM89721.1"/>
    </source>
</evidence>
<evidence type="ECO:0000256" key="1">
    <source>
        <dbReference type="PROSITE-ProRule" id="PRU00023"/>
    </source>
</evidence>
<dbReference type="Pfam" id="PF00536">
    <property type="entry name" value="SAM_1"/>
    <property type="match status" value="1"/>
</dbReference>
<reference evidence="4 5" key="1">
    <citation type="submission" date="2015-09" db="EMBL/GenBank/DDBJ databases">
        <title>Atta colombica WGS genome.</title>
        <authorList>
            <person name="Nygaard S."/>
            <person name="Hu H."/>
            <person name="Boomsma J."/>
            <person name="Zhang G."/>
        </authorList>
    </citation>
    <scope>NUCLEOTIDE SEQUENCE [LARGE SCALE GENOMIC DNA]</scope>
    <source>
        <strain evidence="4">Treedump-2</strain>
        <tissue evidence="4">Whole body</tissue>
    </source>
</reference>
<dbReference type="Gene3D" id="1.10.150.50">
    <property type="entry name" value="Transcription Factor, Ets-1"/>
    <property type="match status" value="1"/>
</dbReference>
<dbReference type="SUPFAM" id="SSF47769">
    <property type="entry name" value="SAM/Pointed domain"/>
    <property type="match status" value="1"/>
</dbReference>
<dbReference type="InterPro" id="IPR002110">
    <property type="entry name" value="Ankyrin_rpt"/>
</dbReference>